<dbReference type="InterPro" id="IPR039428">
    <property type="entry name" value="NUOK/Mnh_C1-like"/>
</dbReference>
<dbReference type="PANTHER" id="PTHR34583">
    <property type="entry name" value="ANTIPORTER SUBUNIT MNHC2-RELATED"/>
    <property type="match status" value="1"/>
</dbReference>
<evidence type="ECO:0000256" key="6">
    <source>
        <dbReference type="ARBA" id="ARBA00023136"/>
    </source>
</evidence>
<keyword evidence="4 7" id="KW-0812">Transmembrane</keyword>
<gene>
    <name evidence="8" type="ORF">Tel_08275</name>
</gene>
<proteinExistence type="inferred from homology"/>
<dbReference type="KEGG" id="tee:Tel_08275"/>
<organism evidence="8 9">
    <name type="scientific">Candidatus Tenderia electrophaga</name>
    <dbReference type="NCBI Taxonomy" id="1748243"/>
    <lineage>
        <taxon>Bacteria</taxon>
        <taxon>Pseudomonadati</taxon>
        <taxon>Pseudomonadota</taxon>
        <taxon>Gammaproteobacteria</taxon>
        <taxon>Candidatus Tenderiales</taxon>
        <taxon>Candidatus Tenderiaceae</taxon>
        <taxon>Candidatus Tenderia</taxon>
    </lineage>
</organism>
<keyword evidence="6 7" id="KW-0472">Membrane</keyword>
<dbReference type="PANTHER" id="PTHR34583:SF2">
    <property type="entry name" value="ANTIPORTER SUBUNIT MNHC2-RELATED"/>
    <property type="match status" value="1"/>
</dbReference>
<dbReference type="InterPro" id="IPR050601">
    <property type="entry name" value="CPA3_antiporter_subunitC"/>
</dbReference>
<evidence type="ECO:0000256" key="7">
    <source>
        <dbReference type="SAM" id="Phobius"/>
    </source>
</evidence>
<dbReference type="Pfam" id="PF00420">
    <property type="entry name" value="Oxidored_q2"/>
    <property type="match status" value="1"/>
</dbReference>
<protein>
    <recommendedName>
        <fullName evidence="10">NADH-ubiquinone oxidoreductase subunit 4L</fullName>
    </recommendedName>
</protein>
<dbReference type="STRING" id="1748243.Tel_08275"/>
<keyword evidence="5 7" id="KW-1133">Transmembrane helix</keyword>
<evidence type="ECO:0000256" key="5">
    <source>
        <dbReference type="ARBA" id="ARBA00022989"/>
    </source>
</evidence>
<feature type="transmembrane region" description="Helical" evidence="7">
    <location>
        <begin position="6"/>
        <end position="26"/>
    </location>
</feature>
<reference evidence="8" key="1">
    <citation type="submission" date="2015-10" db="EMBL/GenBank/DDBJ databases">
        <title>Description of Candidatus Tenderia electrophaga gen. nov, sp. nov., an Uncultivated Electroautotroph from a Biocathode Enrichment.</title>
        <authorList>
            <person name="Eddie B.J."/>
            <person name="Malanoski A.P."/>
            <person name="Wang Z."/>
            <person name="Hall R.J."/>
            <person name="Oh S.D."/>
            <person name="Heiner C."/>
            <person name="Lin B."/>
            <person name="Strycharz-Glaven S.M."/>
        </authorList>
    </citation>
    <scope>NUCLEOTIDE SEQUENCE [LARGE SCALE GENOMIC DNA]</scope>
    <source>
        <strain evidence="8">NRL1</strain>
    </source>
</reference>
<keyword evidence="3" id="KW-1003">Cell membrane</keyword>
<dbReference type="AlphaFoldDB" id="A0A0S2TDC2"/>
<comment type="subcellular location">
    <subcellularLocation>
        <location evidence="1">Cell membrane</location>
        <topology evidence="1">Multi-pass membrane protein</topology>
    </subcellularLocation>
</comment>
<keyword evidence="9" id="KW-1185">Reference proteome</keyword>
<dbReference type="GO" id="GO:0005886">
    <property type="term" value="C:plasma membrane"/>
    <property type="evidence" value="ECO:0007669"/>
    <property type="project" value="UniProtKB-SubCell"/>
</dbReference>
<evidence type="ECO:0000256" key="2">
    <source>
        <dbReference type="ARBA" id="ARBA00010388"/>
    </source>
</evidence>
<dbReference type="EMBL" id="CP013099">
    <property type="protein sequence ID" value="ALP53152.1"/>
    <property type="molecule type" value="Genomic_DNA"/>
</dbReference>
<accession>A0A0S2TDC2</accession>
<feature type="transmembrane region" description="Helical" evidence="7">
    <location>
        <begin position="33"/>
        <end position="51"/>
    </location>
</feature>
<evidence type="ECO:0000256" key="3">
    <source>
        <dbReference type="ARBA" id="ARBA00022475"/>
    </source>
</evidence>
<dbReference type="Proteomes" id="UP000055136">
    <property type="component" value="Chromosome"/>
</dbReference>
<dbReference type="Gene3D" id="1.10.287.3510">
    <property type="match status" value="1"/>
</dbReference>
<evidence type="ECO:0000256" key="4">
    <source>
        <dbReference type="ARBA" id="ARBA00022692"/>
    </source>
</evidence>
<comment type="similarity">
    <text evidence="2">Belongs to the CPA3 antiporters (TC 2.A.63) subunit C family.</text>
</comment>
<evidence type="ECO:0008006" key="10">
    <source>
        <dbReference type="Google" id="ProtNLM"/>
    </source>
</evidence>
<evidence type="ECO:0000313" key="8">
    <source>
        <dbReference type="EMBL" id="ALP53152.1"/>
    </source>
</evidence>
<evidence type="ECO:0000256" key="1">
    <source>
        <dbReference type="ARBA" id="ARBA00004651"/>
    </source>
</evidence>
<feature type="transmembrane region" description="Helical" evidence="7">
    <location>
        <begin position="63"/>
        <end position="85"/>
    </location>
</feature>
<evidence type="ECO:0000313" key="9">
    <source>
        <dbReference type="Proteomes" id="UP000055136"/>
    </source>
</evidence>
<sequence length="94" mass="9691">MSSGQFFAVVGVLLFVSGLGGAMISAHVVRRILALNVAGSGVFLLLVALAYRGQDAVPDPIPHALVLTGIVVAVCTTALALVLAVRLAQERTHE</sequence>
<name>A0A0S2TDC2_9GAMM</name>